<name>A0A4D9E3L8_9SAUR</name>
<protein>
    <submittedName>
        <fullName evidence="3">Actin-binding protein IPP</fullName>
    </submittedName>
</protein>
<reference evidence="3 4" key="1">
    <citation type="submission" date="2019-04" db="EMBL/GenBank/DDBJ databases">
        <title>Draft genome of the big-headed turtle Platysternon megacephalum.</title>
        <authorList>
            <person name="Gong S."/>
        </authorList>
    </citation>
    <scope>NUCLEOTIDE SEQUENCE [LARGE SCALE GENOMIC DNA]</scope>
    <source>
        <strain evidence="3">DO16091913</strain>
        <tissue evidence="3">Muscle</tissue>
    </source>
</reference>
<dbReference type="Pfam" id="PF01344">
    <property type="entry name" value="Kelch_1"/>
    <property type="match status" value="3"/>
</dbReference>
<dbReference type="Proteomes" id="UP000297703">
    <property type="component" value="Unassembled WGS sequence"/>
</dbReference>
<organism evidence="3 4">
    <name type="scientific">Platysternon megacephalum</name>
    <name type="common">big-headed turtle</name>
    <dbReference type="NCBI Taxonomy" id="55544"/>
    <lineage>
        <taxon>Eukaryota</taxon>
        <taxon>Metazoa</taxon>
        <taxon>Chordata</taxon>
        <taxon>Craniata</taxon>
        <taxon>Vertebrata</taxon>
        <taxon>Euteleostomi</taxon>
        <taxon>Archelosauria</taxon>
        <taxon>Testudinata</taxon>
        <taxon>Testudines</taxon>
        <taxon>Cryptodira</taxon>
        <taxon>Durocryptodira</taxon>
        <taxon>Testudinoidea</taxon>
        <taxon>Platysternidae</taxon>
        <taxon>Platysternon</taxon>
    </lineage>
</organism>
<dbReference type="STRING" id="55544.A0A4D9E3L8"/>
<dbReference type="PANTHER" id="PTHR24412">
    <property type="entry name" value="KELCH PROTEIN"/>
    <property type="match status" value="1"/>
</dbReference>
<dbReference type="OrthoDB" id="1022638at2759"/>
<dbReference type="InterPro" id="IPR015915">
    <property type="entry name" value="Kelch-typ_b-propeller"/>
</dbReference>
<evidence type="ECO:0000256" key="2">
    <source>
        <dbReference type="ARBA" id="ARBA00022737"/>
    </source>
</evidence>
<keyword evidence="1" id="KW-0880">Kelch repeat</keyword>
<dbReference type="EMBL" id="QXTE01000216">
    <property type="protein sequence ID" value="TFK01714.1"/>
    <property type="molecule type" value="Genomic_DNA"/>
</dbReference>
<comment type="caution">
    <text evidence="3">The sequence shown here is derived from an EMBL/GenBank/DDBJ whole genome shotgun (WGS) entry which is preliminary data.</text>
</comment>
<reference evidence="3 4" key="2">
    <citation type="submission" date="2019-04" db="EMBL/GenBank/DDBJ databases">
        <title>The genome sequence of big-headed turtle.</title>
        <authorList>
            <person name="Gong S."/>
        </authorList>
    </citation>
    <scope>NUCLEOTIDE SEQUENCE [LARGE SCALE GENOMIC DNA]</scope>
    <source>
        <strain evidence="3">DO16091913</strain>
        <tissue evidence="3">Muscle</tissue>
    </source>
</reference>
<dbReference type="SUPFAM" id="SSF117281">
    <property type="entry name" value="Kelch motif"/>
    <property type="match status" value="1"/>
</dbReference>
<dbReference type="PANTHER" id="PTHR24412:SF441">
    <property type="entry name" value="KELCH-LIKE PROTEIN 28"/>
    <property type="match status" value="1"/>
</dbReference>
<dbReference type="Gene3D" id="2.120.10.80">
    <property type="entry name" value="Kelch-type beta propeller"/>
    <property type="match status" value="1"/>
</dbReference>
<dbReference type="AlphaFoldDB" id="A0A4D9E3L8"/>
<evidence type="ECO:0000313" key="4">
    <source>
        <dbReference type="Proteomes" id="UP000297703"/>
    </source>
</evidence>
<proteinExistence type="predicted"/>
<gene>
    <name evidence="3" type="ORF">DR999_PMT16046</name>
</gene>
<keyword evidence="2" id="KW-0677">Repeat</keyword>
<dbReference type="SMART" id="SM00612">
    <property type="entry name" value="Kelch"/>
    <property type="match status" value="3"/>
</dbReference>
<evidence type="ECO:0000313" key="3">
    <source>
        <dbReference type="EMBL" id="TFK01714.1"/>
    </source>
</evidence>
<dbReference type="InterPro" id="IPR006652">
    <property type="entry name" value="Kelch_1"/>
</dbReference>
<sequence>MHILDTCAGVSDFSLRVALQTLLKEYCEVCKSPKENKVSNFLQTSKARPRRKARKYLYAVGGYTRLQGGRWSDSRALSCVERFDTFSHYWTTVSSLHQARSGLGVAVVGGMVYAIGGEKDSMIFDCTECYDPIIKQWTTVASMNHPRCGLGVCACYGAIYALGGWVGAEIGNTIERFDPELNSWELVGSMVVPRYYFGCCEMQGAFEVVSVYLLIFRVYLSNLNHVVFENNVCVLLEELLMVVKLAPISHTFSLSQNFIQNSGVA</sequence>
<accession>A0A4D9E3L8</accession>
<keyword evidence="4" id="KW-1185">Reference proteome</keyword>
<evidence type="ECO:0000256" key="1">
    <source>
        <dbReference type="ARBA" id="ARBA00022441"/>
    </source>
</evidence>